<keyword evidence="2 4" id="KW-0863">Zinc-finger</keyword>
<dbReference type="InterPro" id="IPR044508">
    <property type="entry name" value="At5g50450/At1g67340-like"/>
</dbReference>
<accession>A0AAX6E7S5</accession>
<gene>
    <name evidence="7" type="ORF">M6B38_204495</name>
</gene>
<dbReference type="SUPFAM" id="SSF81901">
    <property type="entry name" value="HCP-like"/>
    <property type="match status" value="1"/>
</dbReference>
<dbReference type="AlphaFoldDB" id="A0AAX6E7S5"/>
<reference evidence="7" key="1">
    <citation type="journal article" date="2023" name="GigaByte">
        <title>Genome assembly of the bearded iris, Iris pallida Lam.</title>
        <authorList>
            <person name="Bruccoleri R.E."/>
            <person name="Oakeley E.J."/>
            <person name="Faust A.M.E."/>
            <person name="Altorfer M."/>
            <person name="Dessus-Babus S."/>
            <person name="Burckhardt D."/>
            <person name="Oertli M."/>
            <person name="Naumann U."/>
            <person name="Petersen F."/>
            <person name="Wong J."/>
        </authorList>
    </citation>
    <scope>NUCLEOTIDE SEQUENCE</scope>
    <source>
        <strain evidence="7">GSM-AAB239-AS_SAM_17_03QT</strain>
    </source>
</reference>
<dbReference type="CDD" id="cd09917">
    <property type="entry name" value="F-box_SF"/>
    <property type="match status" value="1"/>
</dbReference>
<feature type="compositionally biased region" description="Basic residues" evidence="5">
    <location>
        <begin position="1"/>
        <end position="10"/>
    </location>
</feature>
<evidence type="ECO:0000256" key="3">
    <source>
        <dbReference type="ARBA" id="ARBA00022833"/>
    </source>
</evidence>
<dbReference type="Gene3D" id="6.10.140.2220">
    <property type="match status" value="1"/>
</dbReference>
<keyword evidence="3" id="KW-0862">Zinc</keyword>
<evidence type="ECO:0000313" key="7">
    <source>
        <dbReference type="EMBL" id="KAJ6799973.1"/>
    </source>
</evidence>
<evidence type="ECO:0000259" key="6">
    <source>
        <dbReference type="PROSITE" id="PS50865"/>
    </source>
</evidence>
<dbReference type="Gene3D" id="1.20.1280.50">
    <property type="match status" value="1"/>
</dbReference>
<dbReference type="InterPro" id="IPR036047">
    <property type="entry name" value="F-box-like_dom_sf"/>
</dbReference>
<feature type="domain" description="MYND-type" evidence="6">
    <location>
        <begin position="272"/>
        <end position="315"/>
    </location>
</feature>
<dbReference type="PROSITE" id="PS50865">
    <property type="entry name" value="ZF_MYND_2"/>
    <property type="match status" value="1"/>
</dbReference>
<dbReference type="SUPFAM" id="SSF81383">
    <property type="entry name" value="F-box domain"/>
    <property type="match status" value="1"/>
</dbReference>
<feature type="region of interest" description="Disordered" evidence="5">
    <location>
        <begin position="1"/>
        <end position="30"/>
    </location>
</feature>
<dbReference type="InterPro" id="IPR002893">
    <property type="entry name" value="Znf_MYND"/>
</dbReference>
<protein>
    <submittedName>
        <fullName evidence="7">F-box protein</fullName>
    </submittedName>
</protein>
<dbReference type="Proteomes" id="UP001140949">
    <property type="component" value="Unassembled WGS sequence"/>
</dbReference>
<reference evidence="7" key="2">
    <citation type="submission" date="2023-04" db="EMBL/GenBank/DDBJ databases">
        <authorList>
            <person name="Bruccoleri R.E."/>
            <person name="Oakeley E.J."/>
            <person name="Faust A.-M."/>
            <person name="Dessus-Babus S."/>
            <person name="Altorfer M."/>
            <person name="Burckhardt D."/>
            <person name="Oertli M."/>
            <person name="Naumann U."/>
            <person name="Petersen F."/>
            <person name="Wong J."/>
        </authorList>
    </citation>
    <scope>NUCLEOTIDE SEQUENCE</scope>
    <source>
        <strain evidence="7">GSM-AAB239-AS_SAM_17_03QT</strain>
        <tissue evidence="7">Leaf</tissue>
    </source>
</reference>
<dbReference type="EMBL" id="JANAVB010039216">
    <property type="protein sequence ID" value="KAJ6799973.1"/>
    <property type="molecule type" value="Genomic_DNA"/>
</dbReference>
<dbReference type="InterPro" id="IPR001810">
    <property type="entry name" value="F-box_dom"/>
</dbReference>
<dbReference type="Pfam" id="PF23310">
    <property type="entry name" value="TPR_27"/>
    <property type="match status" value="1"/>
</dbReference>
<evidence type="ECO:0000256" key="4">
    <source>
        <dbReference type="PROSITE-ProRule" id="PRU00134"/>
    </source>
</evidence>
<dbReference type="Pfam" id="PF01753">
    <property type="entry name" value="zf-MYND"/>
    <property type="match status" value="1"/>
</dbReference>
<dbReference type="InterPro" id="IPR057136">
    <property type="entry name" value="At2g35280_TPR_dom"/>
</dbReference>
<name>A0AAX6E7S5_IRIPA</name>
<dbReference type="PANTHER" id="PTHR46758:SF2">
    <property type="entry name" value="OJ1485_B09.11 PROTEIN"/>
    <property type="match status" value="1"/>
</dbReference>
<sequence length="342" mass="36547">METRRSKRGRREANPSSEEEEPVDTDTCRKKKISSPKLDFFDALPDDLVLSVLSNLSSAADSPSDLIAISLTCKRMKELGRNEAVLKKASRKAVSIRAEKWSEPAHRFLISCCDAGNIHACYFLGMIRFYCLGLRGSGAALMARAALGSHAAAAFSLAVVRFNGSGGPAASRNPRAGFVLAARAALLGHVDAIREVGHCFLDGHGAPACSSLGRRFLVNASARELLAGSSGSGSDPTWILEERASDPDPVNGFIREWFGSASDDDGLRMCSNGGCGRRETRKHEFRRCAACGGVNYCSRACQARHWSDGGHKDTCREVEADVDAWAPDGGDVGDVDGSHGGE</sequence>
<dbReference type="PANTHER" id="PTHR46758">
    <property type="entry name" value="MYND DOMAIN-CONTAINING"/>
    <property type="match status" value="1"/>
</dbReference>
<dbReference type="Gene3D" id="1.25.40.10">
    <property type="entry name" value="Tetratricopeptide repeat domain"/>
    <property type="match status" value="1"/>
</dbReference>
<evidence type="ECO:0000256" key="5">
    <source>
        <dbReference type="SAM" id="MobiDB-lite"/>
    </source>
</evidence>
<evidence type="ECO:0000313" key="8">
    <source>
        <dbReference type="Proteomes" id="UP001140949"/>
    </source>
</evidence>
<dbReference type="SUPFAM" id="SSF144232">
    <property type="entry name" value="HIT/MYND zinc finger-like"/>
    <property type="match status" value="1"/>
</dbReference>
<proteinExistence type="predicted"/>
<dbReference type="Pfam" id="PF12937">
    <property type="entry name" value="F-box-like"/>
    <property type="match status" value="1"/>
</dbReference>
<keyword evidence="1" id="KW-0479">Metal-binding</keyword>
<keyword evidence="8" id="KW-1185">Reference proteome</keyword>
<evidence type="ECO:0000256" key="1">
    <source>
        <dbReference type="ARBA" id="ARBA00022723"/>
    </source>
</evidence>
<dbReference type="InterPro" id="IPR011990">
    <property type="entry name" value="TPR-like_helical_dom_sf"/>
</dbReference>
<dbReference type="GO" id="GO:0008270">
    <property type="term" value="F:zinc ion binding"/>
    <property type="evidence" value="ECO:0007669"/>
    <property type="project" value="UniProtKB-KW"/>
</dbReference>
<organism evidence="7 8">
    <name type="scientific">Iris pallida</name>
    <name type="common">Sweet iris</name>
    <dbReference type="NCBI Taxonomy" id="29817"/>
    <lineage>
        <taxon>Eukaryota</taxon>
        <taxon>Viridiplantae</taxon>
        <taxon>Streptophyta</taxon>
        <taxon>Embryophyta</taxon>
        <taxon>Tracheophyta</taxon>
        <taxon>Spermatophyta</taxon>
        <taxon>Magnoliopsida</taxon>
        <taxon>Liliopsida</taxon>
        <taxon>Asparagales</taxon>
        <taxon>Iridaceae</taxon>
        <taxon>Iridoideae</taxon>
        <taxon>Irideae</taxon>
        <taxon>Iris</taxon>
    </lineage>
</organism>
<comment type="caution">
    <text evidence="7">The sequence shown here is derived from an EMBL/GenBank/DDBJ whole genome shotgun (WGS) entry which is preliminary data.</text>
</comment>
<evidence type="ECO:0000256" key="2">
    <source>
        <dbReference type="ARBA" id="ARBA00022771"/>
    </source>
</evidence>